<keyword evidence="3" id="KW-1185">Reference proteome</keyword>
<evidence type="ECO:0000313" key="3">
    <source>
        <dbReference type="Proteomes" id="UP000078541"/>
    </source>
</evidence>
<reference evidence="2 3" key="1">
    <citation type="submission" date="2016-03" db="EMBL/GenBank/DDBJ databases">
        <title>Trachymyrmex septentrionalis WGS genome.</title>
        <authorList>
            <person name="Nygaard S."/>
            <person name="Hu H."/>
            <person name="Boomsma J."/>
            <person name="Zhang G."/>
        </authorList>
    </citation>
    <scope>NUCLEOTIDE SEQUENCE [LARGE SCALE GENOMIC DNA]</scope>
    <source>
        <strain evidence="2">Tsep2-gDNA-1</strain>
        <tissue evidence="2">Whole body</tissue>
    </source>
</reference>
<name>A0A195EUM9_9HYME</name>
<feature type="region of interest" description="Disordered" evidence="1">
    <location>
        <begin position="37"/>
        <end position="61"/>
    </location>
</feature>
<protein>
    <submittedName>
        <fullName evidence="2">Uncharacterized protein</fullName>
    </submittedName>
</protein>
<sequence>MDSKGSRNDRHDEEWPVSFQTAVDVRFFYRAMHYEAKKGRRPRGRRKRGKVGDGSINSSENITHSALAQACQRASRNQLPKFRSRVRVPKRGMSTGLHGQWCERSGKLKNRPMTKNRIRESGRARPYAFAGDRGSEKPLISAEYPSASVPDPVTENSRWFNQAKLNSWKEGGLEIVKSSILKELAENWSSSRARLNVFARESAYPEMSRK</sequence>
<accession>A0A195EUM9</accession>
<feature type="compositionally biased region" description="Basic residues" evidence="1">
    <location>
        <begin position="38"/>
        <end position="49"/>
    </location>
</feature>
<dbReference type="Proteomes" id="UP000078541">
    <property type="component" value="Unassembled WGS sequence"/>
</dbReference>
<evidence type="ECO:0000256" key="1">
    <source>
        <dbReference type="SAM" id="MobiDB-lite"/>
    </source>
</evidence>
<evidence type="ECO:0000313" key="2">
    <source>
        <dbReference type="EMBL" id="KYN31953.1"/>
    </source>
</evidence>
<dbReference type="AlphaFoldDB" id="A0A195EUM9"/>
<gene>
    <name evidence="2" type="ORF">ALC56_13706</name>
</gene>
<organism evidence="2 3">
    <name type="scientific">Trachymyrmex septentrionalis</name>
    <dbReference type="NCBI Taxonomy" id="34720"/>
    <lineage>
        <taxon>Eukaryota</taxon>
        <taxon>Metazoa</taxon>
        <taxon>Ecdysozoa</taxon>
        <taxon>Arthropoda</taxon>
        <taxon>Hexapoda</taxon>
        <taxon>Insecta</taxon>
        <taxon>Pterygota</taxon>
        <taxon>Neoptera</taxon>
        <taxon>Endopterygota</taxon>
        <taxon>Hymenoptera</taxon>
        <taxon>Apocrita</taxon>
        <taxon>Aculeata</taxon>
        <taxon>Formicoidea</taxon>
        <taxon>Formicidae</taxon>
        <taxon>Myrmicinae</taxon>
        <taxon>Trachymyrmex</taxon>
    </lineage>
</organism>
<proteinExistence type="predicted"/>
<dbReference type="EMBL" id="KQ981958">
    <property type="protein sequence ID" value="KYN31953.1"/>
    <property type="molecule type" value="Genomic_DNA"/>
</dbReference>